<feature type="compositionally biased region" description="Basic residues" evidence="1">
    <location>
        <begin position="465"/>
        <end position="491"/>
    </location>
</feature>
<comment type="caution">
    <text evidence="2">The sequence shown here is derived from an EMBL/GenBank/DDBJ whole genome shotgun (WGS) entry which is preliminary data.</text>
</comment>
<keyword evidence="3" id="KW-1185">Reference proteome</keyword>
<reference evidence="2" key="1">
    <citation type="submission" date="2023-08" db="EMBL/GenBank/DDBJ databases">
        <authorList>
            <person name="Audoor S."/>
            <person name="Bilcke G."/>
        </authorList>
    </citation>
    <scope>NUCLEOTIDE SEQUENCE</scope>
</reference>
<evidence type="ECO:0000256" key="1">
    <source>
        <dbReference type="SAM" id="MobiDB-lite"/>
    </source>
</evidence>
<feature type="region of interest" description="Disordered" evidence="1">
    <location>
        <begin position="320"/>
        <end position="339"/>
    </location>
</feature>
<sequence>MAEDKFVRVMKDNWIRNCPVTVGDVRRSHSIYGPPLPPVKGRTCNQSLARVKETDIVQIPKSMNKDLKNVTLCVDFYYVNGVTVFHSISQRIDYRTVSFPISRTKGSIVEELKDIFKLYNARGFRITKIHADNKFGKVEKDVLPARLVCCEVDDHVPEIERSVQTMKNDSRSTCHAMPYLCYPRMIVRAIIKTGVAFLNTFGSAEQSTNGLSAWNIIENLPHVDHNHLKYECGEGMKLYCPVRFLGSKTIAPMVRLFIVYEWRPGQPITADDIVAPAEAAQDPLILPEPFVINLPNAGPNPFVPIDVDDLPGADEIETELPDNQEEQGAETQGARGAEIQGAQVKALAEDQGAQNGNQEQPQDVIEENDENEDDDFSAEADVTDDETEDEADADDLGDTEEDQATADETEDRDQTVVVAASNLEGKERRGGHLDRNEGEDFGRGKRERKPAEKYSALQTTEIKKTSGKVKRKVNSFQRRKRAAHNKKRNKTSKSSITKISANKKKAKRKKISFSFLNKRFEDLEKEEKVDFFTCAWEEHQLTGKTHLLERYTTGLAFAQMSAKQGIKKYDKEAELKLIAEFAQLLEFQVFHGVKADGPDGISLEEKRGAGDMINLIEEKINRGHTDENPVLRARSVFNGRVQRGIYTKDETASLTVDQDSLFITCIVDAIEGSFKATSDVRGAYLNAKMKDRVIMRISGPEVDIFCDVDPSLRESVTVVKGRKVLYVQLDRALYGLIHMIYDNKISHMKLEVVKDIIGKIEAKFCKMTNKFGEEHEFLGMKITYKDGKVEISMKKHIQKAIDMFMDHIKREATLPAKAYLFDVREAA</sequence>
<evidence type="ECO:0000313" key="2">
    <source>
        <dbReference type="EMBL" id="CAJ1965733.1"/>
    </source>
</evidence>
<organism evidence="2 3">
    <name type="scientific">Cylindrotheca closterium</name>
    <dbReference type="NCBI Taxonomy" id="2856"/>
    <lineage>
        <taxon>Eukaryota</taxon>
        <taxon>Sar</taxon>
        <taxon>Stramenopiles</taxon>
        <taxon>Ochrophyta</taxon>
        <taxon>Bacillariophyta</taxon>
        <taxon>Bacillariophyceae</taxon>
        <taxon>Bacillariophycidae</taxon>
        <taxon>Bacillariales</taxon>
        <taxon>Bacillariaceae</taxon>
        <taxon>Cylindrotheca</taxon>
    </lineage>
</organism>
<feature type="region of interest" description="Disordered" evidence="1">
    <location>
        <begin position="348"/>
        <end position="501"/>
    </location>
</feature>
<protein>
    <submittedName>
        <fullName evidence="2">Uncharacterized protein</fullName>
    </submittedName>
</protein>
<dbReference type="EMBL" id="CAKOGP040002219">
    <property type="protein sequence ID" value="CAJ1965733.1"/>
    <property type="molecule type" value="Genomic_DNA"/>
</dbReference>
<feature type="compositionally biased region" description="Polar residues" evidence="1">
    <location>
        <begin position="352"/>
        <end position="361"/>
    </location>
</feature>
<dbReference type="AlphaFoldDB" id="A0AAD2G8A2"/>
<name>A0AAD2G8A2_9STRA</name>
<accession>A0AAD2G8A2</accession>
<evidence type="ECO:0000313" key="3">
    <source>
        <dbReference type="Proteomes" id="UP001295423"/>
    </source>
</evidence>
<feature type="compositionally biased region" description="Basic and acidic residues" evidence="1">
    <location>
        <begin position="424"/>
        <end position="452"/>
    </location>
</feature>
<dbReference type="Proteomes" id="UP001295423">
    <property type="component" value="Unassembled WGS sequence"/>
</dbReference>
<gene>
    <name evidence="2" type="ORF">CYCCA115_LOCUS21325</name>
</gene>
<proteinExistence type="predicted"/>
<feature type="compositionally biased region" description="Acidic residues" evidence="1">
    <location>
        <begin position="364"/>
        <end position="411"/>
    </location>
</feature>